<dbReference type="EMBL" id="CAUJNA010000009">
    <property type="protein sequence ID" value="CAJ1370332.1"/>
    <property type="molecule type" value="Genomic_DNA"/>
</dbReference>
<evidence type="ECO:0000313" key="2">
    <source>
        <dbReference type="Proteomes" id="UP001178507"/>
    </source>
</evidence>
<dbReference type="AlphaFoldDB" id="A0AA36HJN8"/>
<evidence type="ECO:0000313" key="1">
    <source>
        <dbReference type="EMBL" id="CAJ1370332.1"/>
    </source>
</evidence>
<gene>
    <name evidence="1" type="ORF">EVOR1521_LOCUS921</name>
</gene>
<sequence length="68" mass="7622">MSDRNPKDLITFKRDQLQLASSEEATNTSANPVKDNTGQLRFVESMNFPTLDFPSDHAIVAAMLEHKT</sequence>
<dbReference type="Proteomes" id="UP001178507">
    <property type="component" value="Unassembled WGS sequence"/>
</dbReference>
<accession>A0AA36HJN8</accession>
<comment type="caution">
    <text evidence="1">The sequence shown here is derived from an EMBL/GenBank/DDBJ whole genome shotgun (WGS) entry which is preliminary data.</text>
</comment>
<reference evidence="1" key="1">
    <citation type="submission" date="2023-08" db="EMBL/GenBank/DDBJ databases">
        <authorList>
            <person name="Chen Y."/>
            <person name="Shah S."/>
            <person name="Dougan E. K."/>
            <person name="Thang M."/>
            <person name="Chan C."/>
        </authorList>
    </citation>
    <scope>NUCLEOTIDE SEQUENCE</scope>
</reference>
<organism evidence="1 2">
    <name type="scientific">Effrenium voratum</name>
    <dbReference type="NCBI Taxonomy" id="2562239"/>
    <lineage>
        <taxon>Eukaryota</taxon>
        <taxon>Sar</taxon>
        <taxon>Alveolata</taxon>
        <taxon>Dinophyceae</taxon>
        <taxon>Suessiales</taxon>
        <taxon>Symbiodiniaceae</taxon>
        <taxon>Effrenium</taxon>
    </lineage>
</organism>
<keyword evidence="2" id="KW-1185">Reference proteome</keyword>
<name>A0AA36HJN8_9DINO</name>
<proteinExistence type="predicted"/>
<protein>
    <submittedName>
        <fullName evidence="1">Uncharacterized protein</fullName>
    </submittedName>
</protein>